<accession>A9KVT7</accession>
<reference evidence="2 3" key="1">
    <citation type="submission" date="2007-11" db="EMBL/GenBank/DDBJ databases">
        <title>Complete sequence of chromosome of Shewanella baltica OS195.</title>
        <authorList>
            <consortium name="US DOE Joint Genome Institute"/>
            <person name="Copeland A."/>
            <person name="Lucas S."/>
            <person name="Lapidus A."/>
            <person name="Barry K."/>
            <person name="Glavina del Rio T."/>
            <person name="Dalin E."/>
            <person name="Tice H."/>
            <person name="Pitluck S."/>
            <person name="Chain P."/>
            <person name="Malfatti S."/>
            <person name="Shin M."/>
            <person name="Vergez L."/>
            <person name="Schmutz J."/>
            <person name="Larimer F."/>
            <person name="Land M."/>
            <person name="Hauser L."/>
            <person name="Kyrpides N."/>
            <person name="Kim E."/>
            <person name="Brettar I."/>
            <person name="Rodrigues J."/>
            <person name="Konstantinidis K."/>
            <person name="Klappenbach J."/>
            <person name="Hofle M."/>
            <person name="Tiedje J."/>
            <person name="Richardson P."/>
        </authorList>
    </citation>
    <scope>NUCLEOTIDE SEQUENCE [LARGE SCALE GENOMIC DNA]</scope>
    <source>
        <strain evidence="2 3">OS195</strain>
    </source>
</reference>
<evidence type="ECO:0000313" key="2">
    <source>
        <dbReference type="EMBL" id="ABX50186.1"/>
    </source>
</evidence>
<dbReference type="EMBL" id="CP000891">
    <property type="protein sequence ID" value="ABX50186.1"/>
    <property type="molecule type" value="Genomic_DNA"/>
</dbReference>
<dbReference type="RefSeq" id="WP_006085571.1">
    <property type="nucleotide sequence ID" value="NC_009997.1"/>
</dbReference>
<dbReference type="CDD" id="cd00761">
    <property type="entry name" value="Glyco_tranf_GTA_type"/>
    <property type="match status" value="1"/>
</dbReference>
<dbReference type="HOGENOM" id="CLU_1110795_0_0_6"/>
<dbReference type="InterPro" id="IPR029044">
    <property type="entry name" value="Nucleotide-diphossugar_trans"/>
</dbReference>
<evidence type="ECO:0000259" key="1">
    <source>
        <dbReference type="Pfam" id="PF00535"/>
    </source>
</evidence>
<sequence length="250" mass="28377">MLTIAISTFNKRIDFLNDYCFDDRVFYLINWQSPINYNFKLPDNVKLIQLNTVGVACSRNAAIDFCQTPWIWFMDDDVVIPNDSISQVLGLIHSANQNNVFISGVKSPEGLDIKSYNLSCSDNVRSILSVGTIQIIANATAIKNAKVQFPTNMGAGTENNLCDEPVFLHRLSKTIKNLKFVFPSGLYVIHPLERSGSVYSTKGSVRSRAMLFREIYGLPLCVFASIYFLCRHRKQIGKFWIYLFSFKRAS</sequence>
<protein>
    <recommendedName>
        <fullName evidence="1">Glycosyltransferase 2-like domain-containing protein</fullName>
    </recommendedName>
</protein>
<organism evidence="2 3">
    <name type="scientific">Shewanella baltica (strain OS195)</name>
    <dbReference type="NCBI Taxonomy" id="399599"/>
    <lineage>
        <taxon>Bacteria</taxon>
        <taxon>Pseudomonadati</taxon>
        <taxon>Pseudomonadota</taxon>
        <taxon>Gammaproteobacteria</taxon>
        <taxon>Alteromonadales</taxon>
        <taxon>Shewanellaceae</taxon>
        <taxon>Shewanella</taxon>
    </lineage>
</organism>
<name>A9KVT7_SHEB9</name>
<dbReference type="SUPFAM" id="SSF53448">
    <property type="entry name" value="Nucleotide-diphospho-sugar transferases"/>
    <property type="match status" value="1"/>
</dbReference>
<gene>
    <name evidence="2" type="ordered locus">Sbal195_3021</name>
</gene>
<dbReference type="InterPro" id="IPR001173">
    <property type="entry name" value="Glyco_trans_2-like"/>
</dbReference>
<dbReference type="AlphaFoldDB" id="A9KVT7"/>
<dbReference type="KEGG" id="sbn:Sbal195_3021"/>
<dbReference type="Pfam" id="PF00535">
    <property type="entry name" value="Glycos_transf_2"/>
    <property type="match status" value="1"/>
</dbReference>
<dbReference type="Gene3D" id="3.90.550.10">
    <property type="entry name" value="Spore Coat Polysaccharide Biosynthesis Protein SpsA, Chain A"/>
    <property type="match status" value="1"/>
</dbReference>
<dbReference type="Proteomes" id="UP000000770">
    <property type="component" value="Chromosome"/>
</dbReference>
<dbReference type="GeneID" id="11773097"/>
<feature type="domain" description="Glycosyltransferase 2-like" evidence="1">
    <location>
        <begin position="40"/>
        <end position="108"/>
    </location>
</feature>
<proteinExistence type="predicted"/>
<evidence type="ECO:0000313" key="3">
    <source>
        <dbReference type="Proteomes" id="UP000000770"/>
    </source>
</evidence>